<dbReference type="PROSITE" id="PS51704">
    <property type="entry name" value="GP_PDE"/>
    <property type="match status" value="1"/>
</dbReference>
<dbReference type="PANTHER" id="PTHR46211:SF14">
    <property type="entry name" value="GLYCEROPHOSPHODIESTER PHOSPHODIESTERASE"/>
    <property type="match status" value="1"/>
</dbReference>
<organism evidence="2 3">
    <name type="scientific">Sporobacter termitidis DSM 10068</name>
    <dbReference type="NCBI Taxonomy" id="1123282"/>
    <lineage>
        <taxon>Bacteria</taxon>
        <taxon>Bacillati</taxon>
        <taxon>Bacillota</taxon>
        <taxon>Clostridia</taxon>
        <taxon>Eubacteriales</taxon>
        <taxon>Oscillospiraceae</taxon>
        <taxon>Sporobacter</taxon>
    </lineage>
</organism>
<dbReference type="RefSeq" id="WP_084726245.1">
    <property type="nucleotide sequence ID" value="NZ_FQXV01000002.1"/>
</dbReference>
<dbReference type="AlphaFoldDB" id="A0A1M5VPW1"/>
<proteinExistence type="predicted"/>
<dbReference type="InterPro" id="IPR030395">
    <property type="entry name" value="GP_PDE_dom"/>
</dbReference>
<dbReference type="InterPro" id="IPR017946">
    <property type="entry name" value="PLC-like_Pdiesterase_TIM-brl"/>
</dbReference>
<dbReference type="Proteomes" id="UP000183995">
    <property type="component" value="Unassembled WGS sequence"/>
</dbReference>
<gene>
    <name evidence="2" type="ORF">SAMN02745823_00953</name>
</gene>
<dbReference type="STRING" id="1123282.SAMN02745823_00953"/>
<reference evidence="2 3" key="1">
    <citation type="submission" date="2016-11" db="EMBL/GenBank/DDBJ databases">
        <authorList>
            <person name="Jaros S."/>
            <person name="Januszkiewicz K."/>
            <person name="Wedrychowicz H."/>
        </authorList>
    </citation>
    <scope>NUCLEOTIDE SEQUENCE [LARGE SCALE GENOMIC DNA]</scope>
    <source>
        <strain evidence="2 3">DSM 10068</strain>
    </source>
</reference>
<accession>A0A1M5VPW1</accession>
<name>A0A1M5VPW1_9FIRM</name>
<dbReference type="GO" id="GO:0008081">
    <property type="term" value="F:phosphoric diester hydrolase activity"/>
    <property type="evidence" value="ECO:0007669"/>
    <property type="project" value="InterPro"/>
</dbReference>
<keyword evidence="3" id="KW-1185">Reference proteome</keyword>
<evidence type="ECO:0000313" key="3">
    <source>
        <dbReference type="Proteomes" id="UP000183995"/>
    </source>
</evidence>
<evidence type="ECO:0000313" key="2">
    <source>
        <dbReference type="EMBL" id="SHH77275.1"/>
    </source>
</evidence>
<sequence>MAAYELALDMGADAIELDVQLTKDGQVVVIHDLSINRTSDGKGFVRDMTYHELSRHVYAYKFKEKYDLSKCRLLKLEEVLDFASKNDLFLNIETKDYTDPRGKVNAMTARLVREFNYAEKSLISSINHNAVAYLKEEFPEIKTAIAFMTGIYDLPAYARTCRAEVLHPISYIVDEPFMEMARGAGFEVNVWTVDNIEELSKLQKLGVTGIMTNTPDLFCEALNK</sequence>
<dbReference type="SUPFAM" id="SSF51695">
    <property type="entry name" value="PLC-like phosphodiesterases"/>
    <property type="match status" value="1"/>
</dbReference>
<dbReference type="Gene3D" id="3.20.20.190">
    <property type="entry name" value="Phosphatidylinositol (PI) phosphodiesterase"/>
    <property type="match status" value="1"/>
</dbReference>
<dbReference type="OrthoDB" id="384721at2"/>
<protein>
    <submittedName>
        <fullName evidence="2">Glycerophosphoryl diester phosphodiesterase</fullName>
    </submittedName>
</protein>
<dbReference type="GO" id="GO:0006629">
    <property type="term" value="P:lipid metabolic process"/>
    <property type="evidence" value="ECO:0007669"/>
    <property type="project" value="InterPro"/>
</dbReference>
<dbReference type="PANTHER" id="PTHR46211">
    <property type="entry name" value="GLYCEROPHOSPHORYL DIESTER PHOSPHODIESTERASE"/>
    <property type="match status" value="1"/>
</dbReference>
<dbReference type="Pfam" id="PF03009">
    <property type="entry name" value="GDPD"/>
    <property type="match status" value="1"/>
</dbReference>
<dbReference type="EMBL" id="FQXV01000002">
    <property type="protein sequence ID" value="SHH77275.1"/>
    <property type="molecule type" value="Genomic_DNA"/>
</dbReference>
<evidence type="ECO:0000259" key="1">
    <source>
        <dbReference type="PROSITE" id="PS51704"/>
    </source>
</evidence>
<feature type="domain" description="GP-PDE" evidence="1">
    <location>
        <begin position="1"/>
        <end position="222"/>
    </location>
</feature>